<dbReference type="InterPro" id="IPR001757">
    <property type="entry name" value="P_typ_ATPase"/>
</dbReference>
<organism evidence="10 11">
    <name type="scientific">Candidatus Woesebacteria bacterium RIFCSPLOWO2_01_FULL_39_10b</name>
    <dbReference type="NCBI Taxonomy" id="1802517"/>
    <lineage>
        <taxon>Bacteria</taxon>
        <taxon>Candidatus Woeseibacteriota</taxon>
    </lineage>
</organism>
<dbReference type="Proteomes" id="UP000176404">
    <property type="component" value="Unassembled WGS sequence"/>
</dbReference>
<dbReference type="SFLD" id="SFLDF00027">
    <property type="entry name" value="p-type_atpase"/>
    <property type="match status" value="1"/>
</dbReference>
<evidence type="ECO:0000313" key="10">
    <source>
        <dbReference type="EMBL" id="OGM59702.1"/>
    </source>
</evidence>
<dbReference type="InterPro" id="IPR004014">
    <property type="entry name" value="ATPase_P-typ_cation-transptr_N"/>
</dbReference>
<accession>A0A1F8B6N0</accession>
<evidence type="ECO:0000259" key="9">
    <source>
        <dbReference type="SMART" id="SM00831"/>
    </source>
</evidence>
<feature type="transmembrane region" description="Helical" evidence="8">
    <location>
        <begin position="675"/>
        <end position="702"/>
    </location>
</feature>
<dbReference type="SUPFAM" id="SSF56784">
    <property type="entry name" value="HAD-like"/>
    <property type="match status" value="1"/>
</dbReference>
<dbReference type="SUPFAM" id="SSF81665">
    <property type="entry name" value="Calcium ATPase, transmembrane domain M"/>
    <property type="match status" value="1"/>
</dbReference>
<dbReference type="GO" id="GO:0016887">
    <property type="term" value="F:ATP hydrolysis activity"/>
    <property type="evidence" value="ECO:0007669"/>
    <property type="project" value="InterPro"/>
</dbReference>
<comment type="subcellular location">
    <subcellularLocation>
        <location evidence="1">Membrane</location>
        <topology evidence="1">Multi-pass membrane protein</topology>
    </subcellularLocation>
</comment>
<dbReference type="PANTHER" id="PTHR42861">
    <property type="entry name" value="CALCIUM-TRANSPORTING ATPASE"/>
    <property type="match status" value="1"/>
</dbReference>
<dbReference type="InterPro" id="IPR059000">
    <property type="entry name" value="ATPase_P-type_domA"/>
</dbReference>
<dbReference type="PRINTS" id="PR00119">
    <property type="entry name" value="CATATPASE"/>
</dbReference>
<dbReference type="SUPFAM" id="SSF81653">
    <property type="entry name" value="Calcium ATPase, transduction domain A"/>
    <property type="match status" value="1"/>
</dbReference>
<dbReference type="STRING" id="1802517.A2892_02120"/>
<dbReference type="AlphaFoldDB" id="A0A1F8B6N0"/>
<dbReference type="SFLD" id="SFLDS00003">
    <property type="entry name" value="Haloacid_Dehalogenase"/>
    <property type="match status" value="1"/>
</dbReference>
<sequence length="813" mass="89313">MFPNEPGLSNEEVKRRQLQYGANVLPEKPQPSHFSLILQQLRNPFVYVLLVATLVTSIIGHFSDALIIFLAVFINTILGFIQESRANNALYALKHYVTSKATVIRNGQRISINTSDIVPGDLVVLDQGTKIPADGKLTFANRLYIDEAVLTGESLPVNKSKDDIVFMGTVVSSGQATFLVEAIGATTKMGAIALQIQEKEEDTPLQRQLKAFSKQLVSIICALTIVVFILGLLYKFSLVEIFITSVALAVSSIPEGLLVSLTVVLAIGMQKIVKHRGLVRKLSAAETLGGVTVICVDKTGTLTQGKMEVVDYLGDKKQLAQQVLLANDLDDPIVISAFEWGRLIISDFVSEHPRLDSIPFSSKERFFMSLHEWSEKNNILFVNGAPELLLGWTTLSEVEKKAVNQNIDDLTKQGKRLIGFAKKEVSLGKNSLKTDDAKAGLTWVGILAFSDPVRSGVEESLRLAHDAGIRTMVITGDYPTTAEFVLTELGMGVKKDEVLLGNELEKLTVEELAQKVKSFKLFARTTPDQKLMIVEALKRNGEIVAMMGDGVNDAPALHKADIGIVVNEATDVAKESADLVLLDSNFATIIGAIEEGRTMFDNIRKIILYLMSDAFAEILVVVGGITMGLPLPITAAQILWINLISDGFPGLALTIDPKRSNIMKEMPRPPQEKLVNRWMIVLISLVSLTAGLIALSSFVIVYKMTNDIVTARSAAFITLGLNSLAYVFSVRSLMTPFWENHLFENKWLVAAVAAGLGLQVVPFMTPSLRQFFGLSGLGSMYWMLAIGLSILMFFVIEVFKMGYKLNMVKKWIE</sequence>
<dbReference type="InterPro" id="IPR044492">
    <property type="entry name" value="P_typ_ATPase_HD_dom"/>
</dbReference>
<dbReference type="InterPro" id="IPR023298">
    <property type="entry name" value="ATPase_P-typ_TM_dom_sf"/>
</dbReference>
<dbReference type="NCBIfam" id="TIGR01494">
    <property type="entry name" value="ATPase_P-type"/>
    <property type="match status" value="2"/>
</dbReference>
<feature type="transmembrane region" description="Helical" evidence="8">
    <location>
        <begin position="635"/>
        <end position="655"/>
    </location>
</feature>
<dbReference type="Pfam" id="PF00690">
    <property type="entry name" value="Cation_ATPase_N"/>
    <property type="match status" value="1"/>
</dbReference>
<evidence type="ECO:0000256" key="6">
    <source>
        <dbReference type="ARBA" id="ARBA00022989"/>
    </source>
</evidence>
<protein>
    <recommendedName>
        <fullName evidence="9">Cation-transporting P-type ATPase N-terminal domain-containing protein</fullName>
    </recommendedName>
</protein>
<dbReference type="Gene3D" id="3.40.50.1000">
    <property type="entry name" value="HAD superfamily/HAD-like"/>
    <property type="match status" value="1"/>
</dbReference>
<keyword evidence="4" id="KW-0067">ATP-binding</keyword>
<dbReference type="GO" id="GO:0016020">
    <property type="term" value="C:membrane"/>
    <property type="evidence" value="ECO:0007669"/>
    <property type="project" value="UniProtKB-SubCell"/>
</dbReference>
<keyword evidence="5" id="KW-1278">Translocase</keyword>
<feature type="transmembrane region" description="Helical" evidence="8">
    <location>
        <begin position="45"/>
        <end position="78"/>
    </location>
</feature>
<feature type="domain" description="Cation-transporting P-type ATPase N-terminal" evidence="9">
    <location>
        <begin position="1"/>
        <end position="61"/>
    </location>
</feature>
<dbReference type="InterPro" id="IPR036412">
    <property type="entry name" value="HAD-like_sf"/>
</dbReference>
<dbReference type="Gene3D" id="3.40.1110.10">
    <property type="entry name" value="Calcium-transporting ATPase, cytoplasmic domain N"/>
    <property type="match status" value="1"/>
</dbReference>
<gene>
    <name evidence="10" type="ORF">A2892_02120</name>
</gene>
<dbReference type="Gene3D" id="2.70.150.10">
    <property type="entry name" value="Calcium-transporting ATPase, cytoplasmic transduction domain A"/>
    <property type="match status" value="1"/>
</dbReference>
<feature type="transmembrane region" description="Helical" evidence="8">
    <location>
        <begin position="708"/>
        <end position="728"/>
    </location>
</feature>
<reference evidence="10 11" key="1">
    <citation type="journal article" date="2016" name="Nat. Commun.">
        <title>Thousands of microbial genomes shed light on interconnected biogeochemical processes in an aquifer system.</title>
        <authorList>
            <person name="Anantharaman K."/>
            <person name="Brown C.T."/>
            <person name="Hug L.A."/>
            <person name="Sharon I."/>
            <person name="Castelle C.J."/>
            <person name="Probst A.J."/>
            <person name="Thomas B.C."/>
            <person name="Singh A."/>
            <person name="Wilkins M.J."/>
            <person name="Karaoz U."/>
            <person name="Brodie E.L."/>
            <person name="Williams K.H."/>
            <person name="Hubbard S.S."/>
            <person name="Banfield J.F."/>
        </authorList>
    </citation>
    <scope>NUCLEOTIDE SEQUENCE [LARGE SCALE GENOMIC DNA]</scope>
</reference>
<proteinExistence type="predicted"/>
<feature type="transmembrane region" description="Helical" evidence="8">
    <location>
        <begin position="606"/>
        <end position="629"/>
    </location>
</feature>
<keyword evidence="3" id="KW-0547">Nucleotide-binding</keyword>
<feature type="transmembrane region" description="Helical" evidence="8">
    <location>
        <begin position="780"/>
        <end position="799"/>
    </location>
</feature>
<dbReference type="Pfam" id="PF00702">
    <property type="entry name" value="Hydrolase"/>
    <property type="match status" value="1"/>
</dbReference>
<dbReference type="EMBL" id="MGHD01000016">
    <property type="protein sequence ID" value="OGM59702.1"/>
    <property type="molecule type" value="Genomic_DNA"/>
</dbReference>
<evidence type="ECO:0000256" key="7">
    <source>
        <dbReference type="ARBA" id="ARBA00023136"/>
    </source>
</evidence>
<keyword evidence="2 8" id="KW-0812">Transmembrane</keyword>
<dbReference type="InterPro" id="IPR023299">
    <property type="entry name" value="ATPase_P-typ_cyto_dom_N"/>
</dbReference>
<evidence type="ECO:0000256" key="4">
    <source>
        <dbReference type="ARBA" id="ARBA00022840"/>
    </source>
</evidence>
<evidence type="ECO:0000256" key="8">
    <source>
        <dbReference type="SAM" id="Phobius"/>
    </source>
</evidence>
<dbReference type="InterPro" id="IPR023214">
    <property type="entry name" value="HAD_sf"/>
</dbReference>
<evidence type="ECO:0000256" key="3">
    <source>
        <dbReference type="ARBA" id="ARBA00022741"/>
    </source>
</evidence>
<dbReference type="Pfam" id="PF00689">
    <property type="entry name" value="Cation_ATPase_C"/>
    <property type="match status" value="1"/>
</dbReference>
<dbReference type="GO" id="GO:0005524">
    <property type="term" value="F:ATP binding"/>
    <property type="evidence" value="ECO:0007669"/>
    <property type="project" value="UniProtKB-KW"/>
</dbReference>
<feature type="transmembrane region" description="Helical" evidence="8">
    <location>
        <begin position="748"/>
        <end position="768"/>
    </location>
</feature>
<keyword evidence="7 8" id="KW-0472">Membrane</keyword>
<dbReference type="SFLD" id="SFLDG00002">
    <property type="entry name" value="C1.7:_P-type_atpase_like"/>
    <property type="match status" value="1"/>
</dbReference>
<dbReference type="SMART" id="SM00831">
    <property type="entry name" value="Cation_ATPase_N"/>
    <property type="match status" value="1"/>
</dbReference>
<dbReference type="InterPro" id="IPR008250">
    <property type="entry name" value="ATPase_P-typ_transduc_dom_A_sf"/>
</dbReference>
<evidence type="ECO:0000256" key="1">
    <source>
        <dbReference type="ARBA" id="ARBA00004141"/>
    </source>
</evidence>
<evidence type="ECO:0000256" key="2">
    <source>
        <dbReference type="ARBA" id="ARBA00022692"/>
    </source>
</evidence>
<dbReference type="PROSITE" id="PS00154">
    <property type="entry name" value="ATPASE_E1_E2"/>
    <property type="match status" value="1"/>
</dbReference>
<evidence type="ECO:0000313" key="11">
    <source>
        <dbReference type="Proteomes" id="UP000176404"/>
    </source>
</evidence>
<dbReference type="InterPro" id="IPR018303">
    <property type="entry name" value="ATPase_P-typ_P_site"/>
</dbReference>
<dbReference type="Gene3D" id="1.20.1110.10">
    <property type="entry name" value="Calcium-transporting ATPase, transmembrane domain"/>
    <property type="match status" value="1"/>
</dbReference>
<dbReference type="PRINTS" id="PR00120">
    <property type="entry name" value="HATPASE"/>
</dbReference>
<dbReference type="Pfam" id="PF00122">
    <property type="entry name" value="E1-E2_ATPase"/>
    <property type="match status" value="1"/>
</dbReference>
<keyword evidence="6 8" id="KW-1133">Transmembrane helix</keyword>
<evidence type="ECO:0000256" key="5">
    <source>
        <dbReference type="ARBA" id="ARBA00022967"/>
    </source>
</evidence>
<dbReference type="InterPro" id="IPR006068">
    <property type="entry name" value="ATPase_P-typ_cation-transptr_C"/>
</dbReference>
<feature type="transmembrane region" description="Helical" evidence="8">
    <location>
        <begin position="242"/>
        <end position="267"/>
    </location>
</feature>
<name>A0A1F8B6N0_9BACT</name>
<comment type="caution">
    <text evidence="10">The sequence shown here is derived from an EMBL/GenBank/DDBJ whole genome shotgun (WGS) entry which is preliminary data.</text>
</comment>
<feature type="transmembrane region" description="Helical" evidence="8">
    <location>
        <begin position="216"/>
        <end position="236"/>
    </location>
</feature>